<evidence type="ECO:0008006" key="3">
    <source>
        <dbReference type="Google" id="ProtNLM"/>
    </source>
</evidence>
<dbReference type="EMBL" id="JAIXCQ010000010">
    <property type="protein sequence ID" value="MCA5894454.1"/>
    <property type="molecule type" value="Genomic_DNA"/>
</dbReference>
<comment type="caution">
    <text evidence="1">The sequence shown here is derived from an EMBL/GenBank/DDBJ whole genome shotgun (WGS) entry which is preliminary data.</text>
</comment>
<keyword evidence="2" id="KW-1185">Reference proteome</keyword>
<name>A0ABS7ZKT0_9MICO</name>
<evidence type="ECO:0000313" key="2">
    <source>
        <dbReference type="Proteomes" id="UP001319870"/>
    </source>
</evidence>
<accession>A0ABS7ZKT0</accession>
<reference evidence="1 2" key="1">
    <citation type="submission" date="2021-09" db="EMBL/GenBank/DDBJ databases">
        <title>Isoptericola luteus sp. nov., a novel bacterium isolated from Harbin, the capital city of Heilongjiang province.</title>
        <authorList>
            <person name="Li J."/>
        </authorList>
    </citation>
    <scope>NUCLEOTIDE SEQUENCE [LARGE SCALE GENOMIC DNA]</scope>
    <source>
        <strain evidence="1 2">NEAU-Y5</strain>
    </source>
</reference>
<organism evidence="1 2">
    <name type="scientific">Isoptericola luteus</name>
    <dbReference type="NCBI Taxonomy" id="2879484"/>
    <lineage>
        <taxon>Bacteria</taxon>
        <taxon>Bacillati</taxon>
        <taxon>Actinomycetota</taxon>
        <taxon>Actinomycetes</taxon>
        <taxon>Micrococcales</taxon>
        <taxon>Promicromonosporaceae</taxon>
        <taxon>Isoptericola</taxon>
    </lineage>
</organism>
<dbReference type="RefSeq" id="WP_225566221.1">
    <property type="nucleotide sequence ID" value="NZ_JAIXCQ010000010.1"/>
</dbReference>
<proteinExistence type="predicted"/>
<dbReference type="Proteomes" id="UP001319870">
    <property type="component" value="Unassembled WGS sequence"/>
</dbReference>
<evidence type="ECO:0000313" key="1">
    <source>
        <dbReference type="EMBL" id="MCA5894454.1"/>
    </source>
</evidence>
<protein>
    <recommendedName>
        <fullName evidence="3">DUF559 domain-containing protein</fullName>
    </recommendedName>
</protein>
<gene>
    <name evidence="1" type="ORF">LEP48_14015</name>
</gene>
<sequence>MPRRIVVPGSLLGLAGTQEGLVSSRQCHAHGLTDQQTAALVRSGRWERVRFGVLDTGHRGPSVLDPFDRARRREAVLGVLALPGSIAAGVAALVLQEVQGAPQVVIPEVVLPDGSPRSTARGVRVRRTPARSWMLVRGLPCLRVETALAQAVPDLGRYHAVALMDSARHLRKISEAGFRRARSASRGRRGAARSNAWWEESDRRAESPAETWARLSCVDAGCPPDALQLVVRDRRDRFVARVDLAWVLPDGGVLLVEIDGREVHSRLEALLDDRHRQNALTGRRTVMLRFSGADAWRGRVAAQVRSLLDAQGWVPHPTDEPYRLTS</sequence>